<dbReference type="Proteomes" id="UP000177876">
    <property type="component" value="Unassembled WGS sequence"/>
</dbReference>
<evidence type="ECO:0000313" key="1">
    <source>
        <dbReference type="EMBL" id="OFW55741.1"/>
    </source>
</evidence>
<organism evidence="1 2">
    <name type="scientific">Candidatus Solincola sediminis</name>
    <dbReference type="NCBI Taxonomy" id="1797199"/>
    <lineage>
        <taxon>Bacteria</taxon>
        <taxon>Bacillati</taxon>
        <taxon>Actinomycetota</taxon>
        <taxon>Candidatus Geothermincolia</taxon>
        <taxon>Candidatus Geothermincolales</taxon>
        <taxon>Candidatus Geothermincolaceae</taxon>
        <taxon>Candidatus Solincola</taxon>
    </lineage>
</organism>
<protein>
    <submittedName>
        <fullName evidence="1">Uncharacterized protein</fullName>
    </submittedName>
</protein>
<comment type="caution">
    <text evidence="1">The sequence shown here is derived from an EMBL/GenBank/DDBJ whole genome shotgun (WGS) entry which is preliminary data.</text>
</comment>
<reference evidence="1 2" key="1">
    <citation type="journal article" date="2016" name="Nat. Commun.">
        <title>Thousands of microbial genomes shed light on interconnected biogeochemical processes in an aquifer system.</title>
        <authorList>
            <person name="Anantharaman K."/>
            <person name="Brown C.T."/>
            <person name="Hug L.A."/>
            <person name="Sharon I."/>
            <person name="Castelle C.J."/>
            <person name="Probst A.J."/>
            <person name="Thomas B.C."/>
            <person name="Singh A."/>
            <person name="Wilkins M.J."/>
            <person name="Karaoz U."/>
            <person name="Brodie E.L."/>
            <person name="Williams K.H."/>
            <person name="Hubbard S.S."/>
            <person name="Banfield J.F."/>
        </authorList>
    </citation>
    <scope>NUCLEOTIDE SEQUENCE [LARGE SCALE GENOMIC DNA]</scope>
</reference>
<dbReference type="EMBL" id="MELK01000052">
    <property type="protein sequence ID" value="OFW55741.1"/>
    <property type="molecule type" value="Genomic_DNA"/>
</dbReference>
<gene>
    <name evidence="1" type="ORF">A2Y75_06095</name>
</gene>
<proteinExistence type="predicted"/>
<dbReference type="AlphaFoldDB" id="A0A1F2WFZ0"/>
<sequence length="140" mass="15565">MPVLLTEEKMREIAAPYLKPGEEISIISFASRKGFWKSLAFIFTLTNKRFILLETGWTSHKNIKDFREIPLDAEFSYGMKRGSTLSAAPGEAASKGLRMNTLFLVMPDGTKESFTFQDSDKDIPAAISGLLGKIGKRQAT</sequence>
<accession>A0A1F2WFZ0</accession>
<name>A0A1F2WFZ0_9ACTN</name>
<evidence type="ECO:0000313" key="2">
    <source>
        <dbReference type="Proteomes" id="UP000177876"/>
    </source>
</evidence>